<dbReference type="Pfam" id="PF07584">
    <property type="entry name" value="BatA"/>
    <property type="match status" value="1"/>
</dbReference>
<evidence type="ECO:0000259" key="6">
    <source>
        <dbReference type="PROSITE" id="PS50234"/>
    </source>
</evidence>
<feature type="transmembrane region" description="Helical" evidence="5">
    <location>
        <begin position="6"/>
        <end position="23"/>
    </location>
</feature>
<keyword evidence="2 5" id="KW-0812">Transmembrane</keyword>
<dbReference type="SMART" id="SM00327">
    <property type="entry name" value="VWA"/>
    <property type="match status" value="1"/>
</dbReference>
<evidence type="ECO:0000256" key="5">
    <source>
        <dbReference type="SAM" id="Phobius"/>
    </source>
</evidence>
<accession>A0A7V8VB27</accession>
<evidence type="ECO:0000256" key="1">
    <source>
        <dbReference type="ARBA" id="ARBA00022475"/>
    </source>
</evidence>
<evidence type="ECO:0000256" key="2">
    <source>
        <dbReference type="ARBA" id="ARBA00022692"/>
    </source>
</evidence>
<dbReference type="InterPro" id="IPR036465">
    <property type="entry name" value="vWFA_dom_sf"/>
</dbReference>
<keyword evidence="4 5" id="KW-0472">Membrane</keyword>
<dbReference type="InterPro" id="IPR024163">
    <property type="entry name" value="Aerotolerance_reg_N"/>
</dbReference>
<evidence type="ECO:0000256" key="4">
    <source>
        <dbReference type="ARBA" id="ARBA00023136"/>
    </source>
</evidence>
<dbReference type="Gene3D" id="3.40.50.410">
    <property type="entry name" value="von Willebrand factor, type A domain"/>
    <property type="match status" value="1"/>
</dbReference>
<dbReference type="Pfam" id="PF13519">
    <property type="entry name" value="VWA_2"/>
    <property type="match status" value="1"/>
</dbReference>
<dbReference type="AlphaFoldDB" id="A0A7V8VB27"/>
<gene>
    <name evidence="7" type="ORF">H0921_01110</name>
</gene>
<name>A0A7V8VB27_9BACT</name>
<evidence type="ECO:0000256" key="3">
    <source>
        <dbReference type="ARBA" id="ARBA00022989"/>
    </source>
</evidence>
<protein>
    <submittedName>
        <fullName evidence="7">VWA domain-containing protein</fullName>
    </submittedName>
</protein>
<dbReference type="PROSITE" id="PS50234">
    <property type="entry name" value="VWFA"/>
    <property type="match status" value="1"/>
</dbReference>
<keyword evidence="1" id="KW-1003">Cell membrane</keyword>
<keyword evidence="3 5" id="KW-1133">Transmembrane helix</keyword>
<feature type="domain" description="VWFA" evidence="6">
    <location>
        <begin position="86"/>
        <end position="293"/>
    </location>
</feature>
<evidence type="ECO:0000313" key="8">
    <source>
        <dbReference type="Proteomes" id="UP000542342"/>
    </source>
</evidence>
<dbReference type="InterPro" id="IPR002035">
    <property type="entry name" value="VWF_A"/>
</dbReference>
<dbReference type="Proteomes" id="UP000542342">
    <property type="component" value="Unassembled WGS sequence"/>
</dbReference>
<dbReference type="EMBL" id="JACEFB010000001">
    <property type="protein sequence ID" value="MBA2224756.1"/>
    <property type="molecule type" value="Genomic_DNA"/>
</dbReference>
<feature type="transmembrane region" description="Helical" evidence="5">
    <location>
        <begin position="54"/>
        <end position="73"/>
    </location>
</feature>
<dbReference type="RefSeq" id="WP_194536178.1">
    <property type="nucleotide sequence ID" value="NZ_JACEFB010000001.1"/>
</dbReference>
<reference evidence="7 8" key="1">
    <citation type="submission" date="2020-07" db="EMBL/GenBank/DDBJ databases">
        <title>Thermogemmata thermophila gen. nov., sp. nov., a novel moderate thermophilic planctomycete from a Kamchatka hot spring.</title>
        <authorList>
            <person name="Elcheninov A.G."/>
            <person name="Podosokorskaya O.A."/>
            <person name="Kovaleva O.L."/>
            <person name="Novikov A."/>
            <person name="Bonch-Osmolovskaya E.A."/>
            <person name="Toshchakov S.V."/>
            <person name="Kublanov I.V."/>
        </authorList>
    </citation>
    <scope>NUCLEOTIDE SEQUENCE [LARGE SCALE GENOMIC DNA]</scope>
    <source>
        <strain evidence="7 8">2918</strain>
    </source>
</reference>
<sequence>MQFAYPQAWWLLPVVVVAAWWWFRRRRAAVCYSDVRLFGGLSGRRARFSRWGGLLGRLVVGSLLVFACAGPRIPDERTRLPAEGIAIMMVLDISGSMNEPVRWWGDAPEISRLEAARRAFLLFVFGGTTPEGEEFPGRPSDAIGLVTFAAVPRTVCPLTFNHASVLRQQVERLEPKAGIDAGTNVGDALAEGLIRLQAAPHLRKVLILLSDGEHTHITEDNLRPRQAAQLAANLGIPVYALDPAGELPADSPPEMQRNRQIGRQTLQDIAAMTGGQYLPASDGTALREAFRQLDRLERAPATTYLYRRYFEYYPHAIATALVGLLLLRWLETTWWRTLP</sequence>
<keyword evidence="8" id="KW-1185">Reference proteome</keyword>
<dbReference type="PANTHER" id="PTHR22550:SF5">
    <property type="entry name" value="LEUCINE ZIPPER PROTEIN 4"/>
    <property type="match status" value="1"/>
</dbReference>
<organism evidence="7 8">
    <name type="scientific">Thermogemmata fonticola</name>
    <dbReference type="NCBI Taxonomy" id="2755323"/>
    <lineage>
        <taxon>Bacteria</taxon>
        <taxon>Pseudomonadati</taxon>
        <taxon>Planctomycetota</taxon>
        <taxon>Planctomycetia</taxon>
        <taxon>Gemmatales</taxon>
        <taxon>Gemmataceae</taxon>
        <taxon>Thermogemmata</taxon>
    </lineage>
</organism>
<comment type="caution">
    <text evidence="7">The sequence shown here is derived from an EMBL/GenBank/DDBJ whole genome shotgun (WGS) entry which is preliminary data.</text>
</comment>
<evidence type="ECO:0000313" key="7">
    <source>
        <dbReference type="EMBL" id="MBA2224756.1"/>
    </source>
</evidence>
<proteinExistence type="predicted"/>
<dbReference type="InterPro" id="IPR050768">
    <property type="entry name" value="UPF0353/GerABKA_families"/>
</dbReference>
<dbReference type="SUPFAM" id="SSF53300">
    <property type="entry name" value="vWA-like"/>
    <property type="match status" value="1"/>
</dbReference>
<dbReference type="PANTHER" id="PTHR22550">
    <property type="entry name" value="SPORE GERMINATION PROTEIN"/>
    <property type="match status" value="1"/>
</dbReference>